<dbReference type="GO" id="GO:0019323">
    <property type="term" value="P:pentose catabolic process"/>
    <property type="evidence" value="ECO:0007669"/>
    <property type="project" value="UniProtKB-UniRule"/>
</dbReference>
<dbReference type="PIRSF" id="PIRSF001461">
    <property type="entry name" value="RPE"/>
    <property type="match status" value="1"/>
</dbReference>
<feature type="binding site" evidence="14">
    <location>
        <position position="194"/>
    </location>
    <ligand>
        <name>substrate</name>
    </ligand>
</feature>
<dbReference type="Gene3D" id="3.20.20.70">
    <property type="entry name" value="Aldolase class I"/>
    <property type="match status" value="1"/>
</dbReference>
<feature type="binding site" evidence="13">
    <location>
        <position position="52"/>
    </location>
    <ligand>
        <name>a divalent metal cation</name>
        <dbReference type="ChEBI" id="CHEBI:60240"/>
    </ligand>
</feature>
<proteinExistence type="inferred from homology"/>
<evidence type="ECO:0000256" key="1">
    <source>
        <dbReference type="ARBA" id="ARBA00001782"/>
    </source>
</evidence>
<feature type="binding site" evidence="10 14">
    <location>
        <position position="25"/>
    </location>
    <ligand>
        <name>substrate</name>
    </ligand>
</feature>
<evidence type="ECO:0000256" key="11">
    <source>
        <dbReference type="PIRNR" id="PIRNR001461"/>
    </source>
</evidence>
<dbReference type="AlphaFoldDB" id="A0A328VNE4"/>
<keyword evidence="13" id="KW-0170">Cobalt</keyword>
<dbReference type="SUPFAM" id="SSF51366">
    <property type="entry name" value="Ribulose-phoshate binding barrel"/>
    <property type="match status" value="1"/>
</dbReference>
<comment type="pathway">
    <text evidence="10">Carbohydrate degradation.</text>
</comment>
<dbReference type="CDD" id="cd00429">
    <property type="entry name" value="RPE"/>
    <property type="match status" value="1"/>
</dbReference>
<dbReference type="PROSITE" id="PS01086">
    <property type="entry name" value="RIBUL_P_3_EPIMER_2"/>
    <property type="match status" value="1"/>
</dbReference>
<evidence type="ECO:0000256" key="8">
    <source>
        <dbReference type="ARBA" id="ARBA00022723"/>
    </source>
</evidence>
<dbReference type="EMBL" id="MCIF01000002">
    <property type="protein sequence ID" value="RAQ95665.1"/>
    <property type="molecule type" value="Genomic_DNA"/>
</dbReference>
<organism evidence="15 16">
    <name type="scientific">Thermogemmatispora tikiterensis</name>
    <dbReference type="NCBI Taxonomy" id="1825093"/>
    <lineage>
        <taxon>Bacteria</taxon>
        <taxon>Bacillati</taxon>
        <taxon>Chloroflexota</taxon>
        <taxon>Ktedonobacteria</taxon>
        <taxon>Thermogemmatisporales</taxon>
        <taxon>Thermogemmatisporaceae</taxon>
        <taxon>Thermogemmatispora</taxon>
    </lineage>
</organism>
<comment type="caution">
    <text evidence="10">Lacks conserved residue(s) required for the propagation of feature annotation.</text>
</comment>
<feature type="active site" description="Proton acceptor" evidence="10 12">
    <location>
        <position position="52"/>
    </location>
</feature>
<keyword evidence="9 10" id="KW-0413">Isomerase</keyword>
<feature type="binding site" evidence="10 14">
    <location>
        <begin position="159"/>
        <end position="162"/>
    </location>
    <ligand>
        <name>substrate</name>
    </ligand>
</feature>
<dbReference type="NCBIfam" id="TIGR01163">
    <property type="entry name" value="rpe"/>
    <property type="match status" value="1"/>
</dbReference>
<accession>A0A328VNE4</accession>
<sequence length="238" mass="25862">MTAEQPIARAAQAPQSPVAIGLVPSILSADFSRLGEQVREAEEAGVQRIQIDVMDGHFVPNITMGPLIVEAVRRSTSLPLEAHLMITNPEHYIEAFARAGADVIIVHQETCPHLHRIVQQIKEAGKQAGVALNPSSPIWLLEDILSLLDLVLIMTVNPGFGGQEFIPETLPKIARLRQQLTERQLHCDLEVDGGINEHTAPLVVRAGANLLVAGSAVYNRRESVAAAVERLRRALALT</sequence>
<comment type="cofactor">
    <cofactor evidence="10 13">
        <name>a divalent metal cation</name>
        <dbReference type="ChEBI" id="CHEBI:60240"/>
    </cofactor>
    <text evidence="10 13">Binds 1 divalent metal cation per subunit.</text>
</comment>
<reference evidence="15 16" key="1">
    <citation type="submission" date="2016-08" db="EMBL/GenBank/DDBJ databases">
        <title>Analysis of Carbohydrate Active Enzymes in Thermogemmatispora T81 Reveals Carbohydrate Degradation Ability.</title>
        <authorList>
            <person name="Tomazini A."/>
            <person name="Lal S."/>
            <person name="Stott M."/>
            <person name="Henrissat B."/>
            <person name="Polikarpov I."/>
            <person name="Sparling R."/>
            <person name="Levin D.B."/>
        </authorList>
    </citation>
    <scope>NUCLEOTIDE SEQUENCE [LARGE SCALE GENOMIC DNA]</scope>
    <source>
        <strain evidence="15 16">T81</strain>
    </source>
</reference>
<evidence type="ECO:0000256" key="14">
    <source>
        <dbReference type="PIRSR" id="PIRSR001461-3"/>
    </source>
</evidence>
<keyword evidence="10 11" id="KW-0119">Carbohydrate metabolism</keyword>
<dbReference type="InterPro" id="IPR013785">
    <property type="entry name" value="Aldolase_TIM"/>
</dbReference>
<dbReference type="GO" id="GO:0006098">
    <property type="term" value="P:pentose-phosphate shunt"/>
    <property type="evidence" value="ECO:0007669"/>
    <property type="project" value="UniProtKB-UniRule"/>
</dbReference>
<dbReference type="Pfam" id="PF00834">
    <property type="entry name" value="Ribul_P_3_epim"/>
    <property type="match status" value="1"/>
</dbReference>
<dbReference type="OrthoDB" id="1645589at2"/>
<dbReference type="InterPro" id="IPR011060">
    <property type="entry name" value="RibuloseP-bd_barrel"/>
</dbReference>
<dbReference type="InterPro" id="IPR026019">
    <property type="entry name" value="Ribul_P_3_epim"/>
</dbReference>
<evidence type="ECO:0000256" key="3">
    <source>
        <dbReference type="ARBA" id="ARBA00001941"/>
    </source>
</evidence>
<comment type="cofactor">
    <cofactor evidence="5">
        <name>Fe(2+)</name>
        <dbReference type="ChEBI" id="CHEBI:29033"/>
    </cofactor>
</comment>
<evidence type="ECO:0000256" key="5">
    <source>
        <dbReference type="ARBA" id="ARBA00001954"/>
    </source>
</evidence>
<evidence type="ECO:0000256" key="12">
    <source>
        <dbReference type="PIRSR" id="PIRSR001461-1"/>
    </source>
</evidence>
<dbReference type="GO" id="GO:0046872">
    <property type="term" value="F:metal ion binding"/>
    <property type="evidence" value="ECO:0007669"/>
    <property type="project" value="UniProtKB-UniRule"/>
</dbReference>
<keyword evidence="13" id="KW-0862">Zinc</keyword>
<comment type="cofactor">
    <cofactor evidence="3">
        <name>Co(2+)</name>
        <dbReference type="ChEBI" id="CHEBI:48828"/>
    </cofactor>
</comment>
<name>A0A328VNE4_9CHLR</name>
<evidence type="ECO:0000256" key="10">
    <source>
        <dbReference type="HAMAP-Rule" id="MF_02227"/>
    </source>
</evidence>
<keyword evidence="8 10" id="KW-0479">Metal-binding</keyword>
<feature type="binding site" evidence="13">
    <location>
        <position position="83"/>
    </location>
    <ligand>
        <name>a divalent metal cation</name>
        <dbReference type="ChEBI" id="CHEBI:60240"/>
    </ligand>
</feature>
<evidence type="ECO:0000256" key="9">
    <source>
        <dbReference type="ARBA" id="ARBA00023235"/>
    </source>
</evidence>
<comment type="cofactor">
    <cofactor evidence="2">
        <name>Mn(2+)</name>
        <dbReference type="ChEBI" id="CHEBI:29035"/>
    </cofactor>
</comment>
<dbReference type="GO" id="GO:0004750">
    <property type="term" value="F:D-ribulose-phosphate 3-epimerase activity"/>
    <property type="evidence" value="ECO:0007669"/>
    <property type="project" value="UniProtKB-UniRule"/>
</dbReference>
<dbReference type="RefSeq" id="WP_112428592.1">
    <property type="nucleotide sequence ID" value="NZ_MCIF01000002.1"/>
</dbReference>
<evidence type="ECO:0000256" key="2">
    <source>
        <dbReference type="ARBA" id="ARBA00001936"/>
    </source>
</evidence>
<comment type="cofactor">
    <cofactor evidence="4">
        <name>Zn(2+)</name>
        <dbReference type="ChEBI" id="CHEBI:29105"/>
    </cofactor>
</comment>
<dbReference type="EC" id="5.1.3.1" evidence="7 10"/>
<protein>
    <recommendedName>
        <fullName evidence="7 10">Ribulose-phosphate 3-epimerase</fullName>
        <ecNumber evidence="7 10">5.1.3.1</ecNumber>
    </recommendedName>
</protein>
<keyword evidence="13" id="KW-0464">Manganese</keyword>
<comment type="catalytic activity">
    <reaction evidence="1 10 11">
        <text>D-ribulose 5-phosphate = D-xylulose 5-phosphate</text>
        <dbReference type="Rhea" id="RHEA:13677"/>
        <dbReference type="ChEBI" id="CHEBI:57737"/>
        <dbReference type="ChEBI" id="CHEBI:58121"/>
        <dbReference type="EC" id="5.1.3.1"/>
    </reaction>
</comment>
<dbReference type="InterPro" id="IPR000056">
    <property type="entry name" value="Ribul_P_3_epim-like"/>
</dbReference>
<evidence type="ECO:0000256" key="13">
    <source>
        <dbReference type="PIRSR" id="PIRSR001461-2"/>
    </source>
</evidence>
<evidence type="ECO:0000313" key="16">
    <source>
        <dbReference type="Proteomes" id="UP000248706"/>
    </source>
</evidence>
<dbReference type="HAMAP" id="MF_02227">
    <property type="entry name" value="RPE"/>
    <property type="match status" value="1"/>
</dbReference>
<dbReference type="Proteomes" id="UP000248706">
    <property type="component" value="Unassembled WGS sequence"/>
</dbReference>
<evidence type="ECO:0000256" key="4">
    <source>
        <dbReference type="ARBA" id="ARBA00001947"/>
    </source>
</evidence>
<comment type="caution">
    <text evidence="15">The sequence shown here is derived from an EMBL/GenBank/DDBJ whole genome shotgun (WGS) entry which is preliminary data.</text>
</comment>
<dbReference type="FunFam" id="3.20.20.70:FF:000004">
    <property type="entry name" value="Ribulose-phosphate 3-epimerase"/>
    <property type="match status" value="1"/>
</dbReference>
<feature type="binding site" evidence="10 14">
    <location>
        <position position="83"/>
    </location>
    <ligand>
        <name>substrate</name>
    </ligand>
</feature>
<dbReference type="NCBIfam" id="NF004076">
    <property type="entry name" value="PRK05581.1-4"/>
    <property type="match status" value="1"/>
</dbReference>
<dbReference type="PANTHER" id="PTHR11749">
    <property type="entry name" value="RIBULOSE-5-PHOSPHATE-3-EPIMERASE"/>
    <property type="match status" value="1"/>
</dbReference>
<comment type="function">
    <text evidence="10">Catalyzes the reversible epimerization of D-ribulose 5-phosphate to D-xylulose 5-phosphate.</text>
</comment>
<comment type="similarity">
    <text evidence="6 10 11">Belongs to the ribulose-phosphate 3-epimerase family.</text>
</comment>
<feature type="binding site" evidence="13">
    <location>
        <position position="192"/>
    </location>
    <ligand>
        <name>a divalent metal cation</name>
        <dbReference type="ChEBI" id="CHEBI:60240"/>
    </ligand>
</feature>
<feature type="binding site" evidence="10 14">
    <location>
        <begin position="214"/>
        <end position="215"/>
    </location>
    <ligand>
        <name>substrate</name>
    </ligand>
</feature>
<evidence type="ECO:0000256" key="6">
    <source>
        <dbReference type="ARBA" id="ARBA00009541"/>
    </source>
</evidence>
<feature type="active site" description="Proton donor" evidence="10 12">
    <location>
        <position position="192"/>
    </location>
</feature>
<evidence type="ECO:0000313" key="15">
    <source>
        <dbReference type="EMBL" id="RAQ95665.1"/>
    </source>
</evidence>
<feature type="binding site" evidence="10">
    <location>
        <begin position="192"/>
        <end position="194"/>
    </location>
    <ligand>
        <name>substrate</name>
    </ligand>
</feature>
<gene>
    <name evidence="10" type="primary">rpe</name>
    <name evidence="15" type="ORF">A4R35_08980</name>
</gene>
<evidence type="ECO:0000256" key="7">
    <source>
        <dbReference type="ARBA" id="ARBA00013188"/>
    </source>
</evidence>
<keyword evidence="16" id="KW-1185">Reference proteome</keyword>
<dbReference type="GO" id="GO:0005737">
    <property type="term" value="C:cytoplasm"/>
    <property type="evidence" value="ECO:0007669"/>
    <property type="project" value="UniProtKB-ARBA"/>
</dbReference>